<gene>
    <name evidence="3" type="ORF">H8S45_08460</name>
</gene>
<dbReference type="PANTHER" id="PTHR46558:SF4">
    <property type="entry name" value="DNA-BIDING PHAGE PROTEIN"/>
    <property type="match status" value="1"/>
</dbReference>
<dbReference type="PROSITE" id="PS50943">
    <property type="entry name" value="HTH_CROC1"/>
    <property type="match status" value="1"/>
</dbReference>
<evidence type="ECO:0000256" key="1">
    <source>
        <dbReference type="ARBA" id="ARBA00023125"/>
    </source>
</evidence>
<dbReference type="InterPro" id="IPR010982">
    <property type="entry name" value="Lambda_DNA-bd_dom_sf"/>
</dbReference>
<organism evidence="3 4">
    <name type="scientific">Agathobaculum faecis</name>
    <dbReference type="NCBI Taxonomy" id="2763013"/>
    <lineage>
        <taxon>Bacteria</taxon>
        <taxon>Bacillati</taxon>
        <taxon>Bacillota</taxon>
        <taxon>Clostridia</taxon>
        <taxon>Eubacteriales</taxon>
        <taxon>Butyricicoccaceae</taxon>
        <taxon>Agathobaculum</taxon>
    </lineage>
</organism>
<dbReference type="SMART" id="SM00530">
    <property type="entry name" value="HTH_XRE"/>
    <property type="match status" value="1"/>
</dbReference>
<keyword evidence="4" id="KW-1185">Reference proteome</keyword>
<dbReference type="GO" id="GO:0003677">
    <property type="term" value="F:DNA binding"/>
    <property type="evidence" value="ECO:0007669"/>
    <property type="project" value="UniProtKB-KW"/>
</dbReference>
<reference evidence="3" key="1">
    <citation type="submission" date="2020-08" db="EMBL/GenBank/DDBJ databases">
        <title>Genome public.</title>
        <authorList>
            <person name="Liu C."/>
            <person name="Sun Q."/>
        </authorList>
    </citation>
    <scope>NUCLEOTIDE SEQUENCE</scope>
    <source>
        <strain evidence="3">NSJ-28</strain>
    </source>
</reference>
<dbReference type="Proteomes" id="UP000606499">
    <property type="component" value="Unassembled WGS sequence"/>
</dbReference>
<comment type="caution">
    <text evidence="3">The sequence shown here is derived from an EMBL/GenBank/DDBJ whole genome shotgun (WGS) entry which is preliminary data.</text>
</comment>
<dbReference type="Gene3D" id="1.10.260.40">
    <property type="entry name" value="lambda repressor-like DNA-binding domains"/>
    <property type="match status" value="1"/>
</dbReference>
<feature type="domain" description="HTH cro/C1-type" evidence="2">
    <location>
        <begin position="10"/>
        <end position="55"/>
    </location>
</feature>
<name>A0A923RVX9_9FIRM</name>
<keyword evidence="1" id="KW-0238">DNA-binding</keyword>
<dbReference type="InterPro" id="IPR001387">
    <property type="entry name" value="Cro/C1-type_HTH"/>
</dbReference>
<evidence type="ECO:0000313" key="3">
    <source>
        <dbReference type="EMBL" id="MBC5725487.1"/>
    </source>
</evidence>
<evidence type="ECO:0000259" key="2">
    <source>
        <dbReference type="PROSITE" id="PS50943"/>
    </source>
</evidence>
<protein>
    <submittedName>
        <fullName evidence="3">Helix-turn-helix transcriptional regulator</fullName>
    </submittedName>
</protein>
<sequence length="59" mass="6801">MKLAELRGSMTQEELAKKLNVSCSSLGKYERGERTPRDNVKKRIAAYFGKTVQEIFYDD</sequence>
<dbReference type="PANTHER" id="PTHR46558">
    <property type="entry name" value="TRACRIPTIONAL REGULATORY PROTEIN-RELATED-RELATED"/>
    <property type="match status" value="1"/>
</dbReference>
<dbReference type="SUPFAM" id="SSF47413">
    <property type="entry name" value="lambda repressor-like DNA-binding domains"/>
    <property type="match status" value="1"/>
</dbReference>
<dbReference type="Pfam" id="PF01381">
    <property type="entry name" value="HTH_3"/>
    <property type="match status" value="1"/>
</dbReference>
<evidence type="ECO:0000313" key="4">
    <source>
        <dbReference type="Proteomes" id="UP000606499"/>
    </source>
</evidence>
<dbReference type="EMBL" id="JACOPL010000007">
    <property type="protein sequence ID" value="MBC5725487.1"/>
    <property type="molecule type" value="Genomic_DNA"/>
</dbReference>
<proteinExistence type="predicted"/>
<accession>A0A923RVX9</accession>
<dbReference type="AlphaFoldDB" id="A0A923RVX9"/>
<dbReference type="CDD" id="cd00093">
    <property type="entry name" value="HTH_XRE"/>
    <property type="match status" value="1"/>
</dbReference>
<dbReference type="RefSeq" id="WP_147574173.1">
    <property type="nucleotide sequence ID" value="NZ_JACOPL010000007.1"/>
</dbReference>